<dbReference type="EMBL" id="CABHOD010000006">
    <property type="protein sequence ID" value="VUX63643.1"/>
    <property type="molecule type" value="Genomic_DNA"/>
</dbReference>
<comment type="caution">
    <text evidence="4">The sequence shown here is derived from an EMBL/GenBank/DDBJ whole genome shotgun (WGS) entry which is preliminary data.</text>
</comment>
<sequence length="341" mass="38858">MSTSEPLISIIVPVYNAEKYLPYCIKSILGQSYRNLEVILVDDGAKDSSPQICDSYAAKDSRIKVIHQENGGIGKAQNAGLDAAHGDYIAFADNDDILDRCNIELLLHALLDSGADMSKARWRQFGISQINQIAELAQQSIYRPEKVSIIKNPLHAYQTVFCKTLRLIGNILKQNTEAKYFNEANWCRLYKRELWNGIRFPEGMYAQDVMVAGKLYSRMSKVADVNHILYFWLQSPESVTHNERSFKFFHDNVIAGVSNFNFAIDNGILPKRSFYTMTTLLKQENESPDLASNFALQKKDTAQVKSALQRLTKTQKIQCQILTAIRLCEKKIYDIKIKNRK</sequence>
<dbReference type="SUPFAM" id="SSF53448">
    <property type="entry name" value="Nucleotide-diphospho-sugar transferases"/>
    <property type="match status" value="1"/>
</dbReference>
<dbReference type="Gene3D" id="3.90.550.10">
    <property type="entry name" value="Spore Coat Polysaccharide Biosynthesis Protein SpsA, Chain A"/>
    <property type="match status" value="1"/>
</dbReference>
<accession>A0AAX3IWE3</accession>
<name>A0AAX3IWE3_BIFPS</name>
<dbReference type="EC" id="2.4.-.-" evidence="4"/>
<dbReference type="InterPro" id="IPR029044">
    <property type="entry name" value="Nucleotide-diphossugar_trans"/>
</dbReference>
<evidence type="ECO:0000256" key="1">
    <source>
        <dbReference type="ARBA" id="ARBA00022676"/>
    </source>
</evidence>
<dbReference type="RefSeq" id="WP_144139263.1">
    <property type="nucleotide sequence ID" value="NZ_CABHOD010000006.1"/>
</dbReference>
<feature type="domain" description="Glycosyltransferase 2-like" evidence="3">
    <location>
        <begin position="9"/>
        <end position="127"/>
    </location>
</feature>
<reference evidence="4 5" key="1">
    <citation type="submission" date="2019-07" db="EMBL/GenBank/DDBJ databases">
        <authorList>
            <person name="Chang H.-W."/>
            <person name="Raman A."/>
            <person name="Venkatesh S."/>
            <person name="Gehrig J."/>
        </authorList>
    </citation>
    <scope>NUCLEOTIDE SEQUENCE [LARGE SCALE GENOMIC DNA]</scope>
    <source>
        <strain evidence="4">Bifidobacterium_pseudocatenulatum_LFYP_29</strain>
    </source>
</reference>
<evidence type="ECO:0000313" key="5">
    <source>
        <dbReference type="Proteomes" id="UP000331308"/>
    </source>
</evidence>
<evidence type="ECO:0000313" key="4">
    <source>
        <dbReference type="EMBL" id="VUX63643.1"/>
    </source>
</evidence>
<proteinExistence type="predicted"/>
<dbReference type="CDD" id="cd00761">
    <property type="entry name" value="Glyco_tranf_GTA_type"/>
    <property type="match status" value="1"/>
</dbReference>
<dbReference type="PANTHER" id="PTHR22916">
    <property type="entry name" value="GLYCOSYLTRANSFERASE"/>
    <property type="match status" value="1"/>
</dbReference>
<dbReference type="Proteomes" id="UP000331308">
    <property type="component" value="Unassembled WGS sequence"/>
</dbReference>
<dbReference type="Pfam" id="PF00535">
    <property type="entry name" value="Glycos_transf_2"/>
    <property type="match status" value="1"/>
</dbReference>
<organism evidence="4 5">
    <name type="scientific">Bifidobacterium pseudocatenulatum</name>
    <dbReference type="NCBI Taxonomy" id="28026"/>
    <lineage>
        <taxon>Bacteria</taxon>
        <taxon>Bacillati</taxon>
        <taxon>Actinomycetota</taxon>
        <taxon>Actinomycetes</taxon>
        <taxon>Bifidobacteriales</taxon>
        <taxon>Bifidobacteriaceae</taxon>
        <taxon>Bifidobacterium</taxon>
    </lineage>
</organism>
<evidence type="ECO:0000256" key="2">
    <source>
        <dbReference type="ARBA" id="ARBA00022679"/>
    </source>
</evidence>
<dbReference type="InterPro" id="IPR001173">
    <property type="entry name" value="Glyco_trans_2-like"/>
</dbReference>
<dbReference type="PANTHER" id="PTHR22916:SF51">
    <property type="entry name" value="GLYCOSYLTRANSFERASE EPSH-RELATED"/>
    <property type="match status" value="1"/>
</dbReference>
<keyword evidence="2 4" id="KW-0808">Transferase</keyword>
<gene>
    <name evidence="4" type="primary">epsJ_4</name>
    <name evidence="4" type="ORF">BPLFYP29_01064</name>
</gene>
<dbReference type="GO" id="GO:0016757">
    <property type="term" value="F:glycosyltransferase activity"/>
    <property type="evidence" value="ECO:0007669"/>
    <property type="project" value="UniProtKB-KW"/>
</dbReference>
<protein>
    <submittedName>
        <fullName evidence="4">Glycosyltransferase EpsJ</fullName>
        <ecNumber evidence="4">2.4.-.-</ecNumber>
    </submittedName>
</protein>
<keyword evidence="1 4" id="KW-0328">Glycosyltransferase</keyword>
<dbReference type="AlphaFoldDB" id="A0AAX3IWE3"/>
<evidence type="ECO:0000259" key="3">
    <source>
        <dbReference type="Pfam" id="PF00535"/>
    </source>
</evidence>